<dbReference type="Pfam" id="PF24883">
    <property type="entry name" value="NPHP3_N"/>
    <property type="match status" value="1"/>
</dbReference>
<keyword evidence="1" id="KW-0677">Repeat</keyword>
<dbReference type="PANTHER" id="PTHR10039:SF5">
    <property type="entry name" value="NACHT DOMAIN-CONTAINING PROTEIN"/>
    <property type="match status" value="1"/>
</dbReference>
<dbReference type="SUPFAM" id="SSF52540">
    <property type="entry name" value="P-loop containing nucleoside triphosphate hydrolases"/>
    <property type="match status" value="1"/>
</dbReference>
<gene>
    <name evidence="3" type="ORF">N658DRAFT_490443</name>
</gene>
<comment type="caution">
    <text evidence="3">The sequence shown here is derived from an EMBL/GenBank/DDBJ whole genome shotgun (WGS) entry which is preliminary data.</text>
</comment>
<dbReference type="SUPFAM" id="SSF53474">
    <property type="entry name" value="alpha/beta-Hydrolases"/>
    <property type="match status" value="1"/>
</dbReference>
<dbReference type="Gene3D" id="3.40.50.1820">
    <property type="entry name" value="alpha/beta hydrolase"/>
    <property type="match status" value="1"/>
</dbReference>
<dbReference type="SUPFAM" id="SSF48403">
    <property type="entry name" value="Ankyrin repeat"/>
    <property type="match status" value="1"/>
</dbReference>
<name>A0AAN6PUC3_9PEZI</name>
<dbReference type="EMBL" id="MU863788">
    <property type="protein sequence ID" value="KAK4095782.1"/>
    <property type="molecule type" value="Genomic_DNA"/>
</dbReference>
<dbReference type="InterPro" id="IPR056884">
    <property type="entry name" value="NPHP3-like_N"/>
</dbReference>
<evidence type="ECO:0000313" key="3">
    <source>
        <dbReference type="EMBL" id="KAK4095782.1"/>
    </source>
</evidence>
<evidence type="ECO:0000256" key="1">
    <source>
        <dbReference type="ARBA" id="ARBA00022737"/>
    </source>
</evidence>
<accession>A0AAN6PUC3</accession>
<dbReference type="InterPro" id="IPR036770">
    <property type="entry name" value="Ankyrin_rpt-contain_sf"/>
</dbReference>
<evidence type="ECO:0000313" key="4">
    <source>
        <dbReference type="Proteomes" id="UP001305647"/>
    </source>
</evidence>
<dbReference type="InterPro" id="IPR029058">
    <property type="entry name" value="AB_hydrolase_fold"/>
</dbReference>
<dbReference type="PANTHER" id="PTHR10039">
    <property type="entry name" value="AMELOGENIN"/>
    <property type="match status" value="1"/>
</dbReference>
<feature type="non-terminal residue" evidence="3">
    <location>
        <position position="1302"/>
    </location>
</feature>
<reference evidence="3" key="1">
    <citation type="journal article" date="2023" name="Mol. Phylogenet. Evol.">
        <title>Genome-scale phylogeny and comparative genomics of the fungal order Sordariales.</title>
        <authorList>
            <person name="Hensen N."/>
            <person name="Bonometti L."/>
            <person name="Westerberg I."/>
            <person name="Brannstrom I.O."/>
            <person name="Guillou S."/>
            <person name="Cros-Aarteil S."/>
            <person name="Calhoun S."/>
            <person name="Haridas S."/>
            <person name="Kuo A."/>
            <person name="Mondo S."/>
            <person name="Pangilinan J."/>
            <person name="Riley R."/>
            <person name="LaButti K."/>
            <person name="Andreopoulos B."/>
            <person name="Lipzen A."/>
            <person name="Chen C."/>
            <person name="Yan M."/>
            <person name="Daum C."/>
            <person name="Ng V."/>
            <person name="Clum A."/>
            <person name="Steindorff A."/>
            <person name="Ohm R.A."/>
            <person name="Martin F."/>
            <person name="Silar P."/>
            <person name="Natvig D.O."/>
            <person name="Lalanne C."/>
            <person name="Gautier V."/>
            <person name="Ament-Velasquez S.L."/>
            <person name="Kruys A."/>
            <person name="Hutchinson M.I."/>
            <person name="Powell A.J."/>
            <person name="Barry K."/>
            <person name="Miller A.N."/>
            <person name="Grigoriev I.V."/>
            <person name="Debuchy R."/>
            <person name="Gladieux P."/>
            <person name="Hiltunen Thoren M."/>
            <person name="Johannesson H."/>
        </authorList>
    </citation>
    <scope>NUCLEOTIDE SEQUENCE</scope>
    <source>
        <strain evidence="3">CBS 757.83</strain>
    </source>
</reference>
<sequence>MAPSRGTWQSNRFSYVFLHGLNGNPTETWTHETDDGSGFFWPRQLLADLPGCRVMSFGYNAAFERALVENTTTINAIAQTLTSRLIDKGKGESINRPLVFIAHSLGGLVIKRILKAIAAATFKKAPEKLMKALSAHSTELQDLSDGFERTTLFTQHLIEICTYFETKTTKFAGEEPIAKEHAKMAKFPSAQDDLYQSICERLRDMGNDGLAMHRARQATYRVLQIPSSITREQAAHFISTCGQSLGGTGLLGSPSNIRVHSLASRVGQDQSTKMATVTFVRVPLLLLNRKAQWSLPFLHENTHGIITIDATFSGFTVLNDVQENEHVVDVVAIPSLGYHPFTAWQHDPGADSFMWLRDSLPKSAAGAQVFLYGYDDLSHDSDIEISIESIALLLISDLRGIGRSSLSAKPLGFLAHSLGGVVLKQCLIELANAGQSEMFMLQKVKAWELAAMIRGKRFNGLLKELQAAKNVGYLSALNGMDGSKSLDQFPIVKAHCDALRLRPGSQTIGTIAAYLREATEAVPATLTAPRNTNDGSSRWASLSFRSSWASWTGIASYLGPSVAGASGTGQTRGTMPGGLGNEANNGDSRLYDQFISTLRLHGREREEAIIQATTGTFNWIWTDNFASWLTDARPLFWIRGKPGSGKSTLMGYIWNHDELARLLPQESHDRPVIKAAFFFHYRGSHVQKSFEGMLHSILFRILQQEPRLAKVLLPEFAKLEPRQRELWTWNLPRLMAAYESLLVQNTLPVNLVLFIDALDEYDGPPKAMVDFIRTSLEKSSKGATRLKVCFSSREWAAFEENFTREPGFRIHERTYYDIREYVLSRLSSGPGGLTEDRGSDMHDILRTITKRANGVFVWVRVVMDEICRLFPERTPLNELLQYLEAAPGDLNQLYIDAVNRIPHEYRTEANFIFEGEHHPAPLKERGAGLIEVAALGNDGNNHGKEGVFSLQFMHQTVLDFVSQPGFRGIMLGRTFDLPLDNGYSLLAKWLFARAQEAAETAAETATSSPPVAPTINVLALSESTTGKSMKGFLDALEPLVIRLELRCLGVDEHISDPRIAFAAVQNLSILMQEYIREHNGRISQDHGGFSALHCLCRVAQWPLIHRNNMRYSDVHGAGRETTTIVFPIEMPVNVPAAPLLLRHGARVDATYRGETPWQILFRELPSRKFVVDVIQDNPQINALARHLLMAGQDPNVDVLISGGGATVGKALHVAPRGLAELLLEFGARVNALDGTGQTPLDLACRVRTSYRYSMAPQREKEEPARREAAYDLALLLMSHGAKLTRRGQRKWLYLCAKSNLWS</sequence>
<organism evidence="3 4">
    <name type="scientific">Parathielavia hyrcaniae</name>
    <dbReference type="NCBI Taxonomy" id="113614"/>
    <lineage>
        <taxon>Eukaryota</taxon>
        <taxon>Fungi</taxon>
        <taxon>Dikarya</taxon>
        <taxon>Ascomycota</taxon>
        <taxon>Pezizomycotina</taxon>
        <taxon>Sordariomycetes</taxon>
        <taxon>Sordariomycetidae</taxon>
        <taxon>Sordariales</taxon>
        <taxon>Chaetomiaceae</taxon>
        <taxon>Parathielavia</taxon>
    </lineage>
</organism>
<dbReference type="Proteomes" id="UP001305647">
    <property type="component" value="Unassembled WGS sequence"/>
</dbReference>
<feature type="domain" description="Nephrocystin 3-like N-terminal" evidence="2">
    <location>
        <begin position="615"/>
        <end position="793"/>
    </location>
</feature>
<reference evidence="3" key="2">
    <citation type="submission" date="2023-05" db="EMBL/GenBank/DDBJ databases">
        <authorList>
            <consortium name="Lawrence Berkeley National Laboratory"/>
            <person name="Steindorff A."/>
            <person name="Hensen N."/>
            <person name="Bonometti L."/>
            <person name="Westerberg I."/>
            <person name="Brannstrom I.O."/>
            <person name="Guillou S."/>
            <person name="Cros-Aarteil S."/>
            <person name="Calhoun S."/>
            <person name="Haridas S."/>
            <person name="Kuo A."/>
            <person name="Mondo S."/>
            <person name="Pangilinan J."/>
            <person name="Riley R."/>
            <person name="Labutti K."/>
            <person name="Andreopoulos B."/>
            <person name="Lipzen A."/>
            <person name="Chen C."/>
            <person name="Yanf M."/>
            <person name="Daum C."/>
            <person name="Ng V."/>
            <person name="Clum A."/>
            <person name="Ohm R."/>
            <person name="Martin F."/>
            <person name="Silar P."/>
            <person name="Natvig D."/>
            <person name="Lalanne C."/>
            <person name="Gautier V."/>
            <person name="Ament-Velasquez S.L."/>
            <person name="Kruys A."/>
            <person name="Hutchinson M.I."/>
            <person name="Powell A.J."/>
            <person name="Barry K."/>
            <person name="Miller A.N."/>
            <person name="Grigoriev I.V."/>
            <person name="Debuchy R."/>
            <person name="Gladieux P."/>
            <person name="Thoren M.H."/>
            <person name="Johannesson H."/>
        </authorList>
    </citation>
    <scope>NUCLEOTIDE SEQUENCE</scope>
    <source>
        <strain evidence="3">CBS 757.83</strain>
    </source>
</reference>
<dbReference type="Gene3D" id="1.25.40.20">
    <property type="entry name" value="Ankyrin repeat-containing domain"/>
    <property type="match status" value="1"/>
</dbReference>
<protein>
    <recommendedName>
        <fullName evidence="2">Nephrocystin 3-like N-terminal domain-containing protein</fullName>
    </recommendedName>
</protein>
<proteinExistence type="predicted"/>
<evidence type="ECO:0000259" key="2">
    <source>
        <dbReference type="Pfam" id="PF24883"/>
    </source>
</evidence>
<dbReference type="InterPro" id="IPR027417">
    <property type="entry name" value="P-loop_NTPase"/>
</dbReference>
<keyword evidence="4" id="KW-1185">Reference proteome</keyword>